<gene>
    <name evidence="9" type="ORF">LX12_003364</name>
</gene>
<evidence type="ECO:0000256" key="5">
    <source>
        <dbReference type="PROSITE-ProRule" id="PRU00169"/>
    </source>
</evidence>
<evidence type="ECO:0000313" key="9">
    <source>
        <dbReference type="EMBL" id="MCP2162160.1"/>
    </source>
</evidence>
<dbReference type="SUPFAM" id="SSF52172">
    <property type="entry name" value="CheY-like"/>
    <property type="match status" value="1"/>
</dbReference>
<dbReference type="InterPro" id="IPR039420">
    <property type="entry name" value="WalR-like"/>
</dbReference>
<dbReference type="Pfam" id="PF00486">
    <property type="entry name" value="Trans_reg_C"/>
    <property type="match status" value="1"/>
</dbReference>
<feature type="DNA-binding region" description="OmpR/PhoB-type" evidence="6">
    <location>
        <begin position="133"/>
        <end position="229"/>
    </location>
</feature>
<dbReference type="SMART" id="SM00862">
    <property type="entry name" value="Trans_reg_C"/>
    <property type="match status" value="1"/>
</dbReference>
<dbReference type="GO" id="GO:0003677">
    <property type="term" value="F:DNA binding"/>
    <property type="evidence" value="ECO:0007669"/>
    <property type="project" value="UniProtKB-KW"/>
</dbReference>
<proteinExistence type="predicted"/>
<dbReference type="InterPro" id="IPR011006">
    <property type="entry name" value="CheY-like_superfamily"/>
</dbReference>
<dbReference type="Gene3D" id="1.10.10.10">
    <property type="entry name" value="Winged helix-like DNA-binding domain superfamily/Winged helix DNA-binding domain"/>
    <property type="match status" value="1"/>
</dbReference>
<keyword evidence="3 6" id="KW-0238">DNA-binding</keyword>
<dbReference type="SUPFAM" id="SSF46894">
    <property type="entry name" value="C-terminal effector domain of the bipartite response regulators"/>
    <property type="match status" value="1"/>
</dbReference>
<dbReference type="InterPro" id="IPR001867">
    <property type="entry name" value="OmpR/PhoB-type_DNA-bd"/>
</dbReference>
<dbReference type="InterPro" id="IPR036388">
    <property type="entry name" value="WH-like_DNA-bd_sf"/>
</dbReference>
<dbReference type="CDD" id="cd00383">
    <property type="entry name" value="trans_reg_C"/>
    <property type="match status" value="1"/>
</dbReference>
<evidence type="ECO:0000259" key="8">
    <source>
        <dbReference type="PROSITE" id="PS51755"/>
    </source>
</evidence>
<evidence type="ECO:0000259" key="7">
    <source>
        <dbReference type="PROSITE" id="PS50110"/>
    </source>
</evidence>
<evidence type="ECO:0000256" key="1">
    <source>
        <dbReference type="ARBA" id="ARBA00022553"/>
    </source>
</evidence>
<keyword evidence="4" id="KW-0804">Transcription</keyword>
<reference evidence="9 10" key="1">
    <citation type="submission" date="2022-06" db="EMBL/GenBank/DDBJ databases">
        <title>Genomic Encyclopedia of Archaeal and Bacterial Type Strains, Phase II (KMG-II): from individual species to whole genera.</title>
        <authorList>
            <person name="Goeker M."/>
        </authorList>
    </citation>
    <scope>NUCLEOTIDE SEQUENCE [LARGE SCALE GENOMIC DNA]</scope>
    <source>
        <strain evidence="9 10">DSM 45037</strain>
    </source>
</reference>
<dbReference type="SMART" id="SM00448">
    <property type="entry name" value="REC"/>
    <property type="match status" value="1"/>
</dbReference>
<keyword evidence="2" id="KW-0805">Transcription regulation</keyword>
<dbReference type="Gene3D" id="3.40.50.2300">
    <property type="match status" value="1"/>
</dbReference>
<dbReference type="EMBL" id="JAMTCG010000006">
    <property type="protein sequence ID" value="MCP2162160.1"/>
    <property type="molecule type" value="Genomic_DNA"/>
</dbReference>
<organism evidence="9 10">
    <name type="scientific">Williamsia serinedens</name>
    <dbReference type="NCBI Taxonomy" id="391736"/>
    <lineage>
        <taxon>Bacteria</taxon>
        <taxon>Bacillati</taxon>
        <taxon>Actinomycetota</taxon>
        <taxon>Actinomycetes</taxon>
        <taxon>Mycobacteriales</taxon>
        <taxon>Nocardiaceae</taxon>
        <taxon>Williamsia</taxon>
    </lineage>
</organism>
<evidence type="ECO:0000256" key="6">
    <source>
        <dbReference type="PROSITE-ProRule" id="PRU01091"/>
    </source>
</evidence>
<dbReference type="PROSITE" id="PS50110">
    <property type="entry name" value="RESPONSE_REGULATORY"/>
    <property type="match status" value="1"/>
</dbReference>
<dbReference type="InterPro" id="IPR001789">
    <property type="entry name" value="Sig_transdc_resp-reg_receiver"/>
</dbReference>
<dbReference type="PANTHER" id="PTHR48111">
    <property type="entry name" value="REGULATOR OF RPOS"/>
    <property type="match status" value="1"/>
</dbReference>
<feature type="modified residue" description="4-aspartylphosphate" evidence="5">
    <location>
        <position position="62"/>
    </location>
</feature>
<accession>A0ABT1H692</accession>
<evidence type="ECO:0000256" key="2">
    <source>
        <dbReference type="ARBA" id="ARBA00023015"/>
    </source>
</evidence>
<protein>
    <submittedName>
        <fullName evidence="9">DNA-binding response regulator, OmpR family, contains REC and winged-helix (WHTH) domain</fullName>
    </submittedName>
</protein>
<dbReference type="PANTHER" id="PTHR48111:SF4">
    <property type="entry name" value="DNA-BINDING DUAL TRANSCRIPTIONAL REGULATOR OMPR"/>
    <property type="match status" value="1"/>
</dbReference>
<dbReference type="PROSITE" id="PS51755">
    <property type="entry name" value="OMPR_PHOB"/>
    <property type="match status" value="1"/>
</dbReference>
<feature type="domain" description="Response regulatory" evidence="7">
    <location>
        <begin position="13"/>
        <end position="126"/>
    </location>
</feature>
<sequence length="238" mass="25802">MDEPRAGGPGGARVLVVEDSTPIRVAIETAMVDAGHSVLARPDGARLEHDLREFRPDAVLLDVMLPGSDGFALLEIVRRRSDAGILMVTARDAVADRLHGLTEGADDYVSKPFEMAELVARVTAVLRRRGRVASTILVDDLVIDPEAASVRRGGTPISLTATEFRVLVFLAGRRGRVVTKTQILTAVWGYEHYDPNLVEVNISTLRRKLEAHGPRLLHTERGLGYRLDSADTAGGEPG</sequence>
<dbReference type="RefSeq" id="WP_253655722.1">
    <property type="nucleotide sequence ID" value="NZ_BAAAOE010000005.1"/>
</dbReference>
<evidence type="ECO:0000256" key="4">
    <source>
        <dbReference type="ARBA" id="ARBA00023163"/>
    </source>
</evidence>
<dbReference type="Gene3D" id="6.10.250.690">
    <property type="match status" value="1"/>
</dbReference>
<dbReference type="InterPro" id="IPR016032">
    <property type="entry name" value="Sig_transdc_resp-reg_C-effctor"/>
</dbReference>
<keyword evidence="1 5" id="KW-0597">Phosphoprotein</keyword>
<evidence type="ECO:0000256" key="3">
    <source>
        <dbReference type="ARBA" id="ARBA00023125"/>
    </source>
</evidence>
<evidence type="ECO:0000313" key="10">
    <source>
        <dbReference type="Proteomes" id="UP001205740"/>
    </source>
</evidence>
<dbReference type="Proteomes" id="UP001205740">
    <property type="component" value="Unassembled WGS sequence"/>
</dbReference>
<comment type="caution">
    <text evidence="9">The sequence shown here is derived from an EMBL/GenBank/DDBJ whole genome shotgun (WGS) entry which is preliminary data.</text>
</comment>
<feature type="domain" description="OmpR/PhoB-type" evidence="8">
    <location>
        <begin position="133"/>
        <end position="229"/>
    </location>
</feature>
<keyword evidence="10" id="KW-1185">Reference proteome</keyword>
<name>A0ABT1H692_9NOCA</name>
<dbReference type="Pfam" id="PF00072">
    <property type="entry name" value="Response_reg"/>
    <property type="match status" value="1"/>
</dbReference>